<keyword evidence="1" id="KW-0614">Plasmid</keyword>
<proteinExistence type="predicted"/>
<gene>
    <name evidence="1" type="ORF">PLA107_032435</name>
</gene>
<accession>A0AAD0PW99</accession>
<dbReference type="RefSeq" id="WP_005741748.1">
    <property type="nucleotide sequence ID" value="NZ_CP031226.1"/>
</dbReference>
<dbReference type="AlphaFoldDB" id="A0AAD0PW99"/>
<geneLocation type="plasmid" evidence="2">
    <name>pmppla107</name>
</geneLocation>
<protein>
    <submittedName>
        <fullName evidence="1">Uncharacterized protein</fullName>
    </submittedName>
</protein>
<evidence type="ECO:0000313" key="1">
    <source>
        <dbReference type="EMBL" id="AXH59935.1"/>
    </source>
</evidence>
<sequence length="110" mass="12218">MKFKQNNPLVDYRHNLILAALVEIDHLKRLSGASMSLSKALAPFKEPEGFIDLVNQLAYNAIDRIVPEVIADSVQEELQDIPICVEEVNGVLNRPIGAALQMLQNPQPES</sequence>
<name>A0AAD0PW99_PSEAV</name>
<dbReference type="Proteomes" id="UP000006426">
    <property type="component" value="Plasmid pmppla107"/>
</dbReference>
<evidence type="ECO:0000313" key="2">
    <source>
        <dbReference type="Proteomes" id="UP000006426"/>
    </source>
</evidence>
<reference evidence="1 2" key="1">
    <citation type="journal article" date="2011" name="PLoS Pathog.">
        <title>Dynamic evolution of pathogenicity revealed by sequencing and comparative genomics of 19 Pseudomonas syringae isolates.</title>
        <authorList>
            <person name="Baltrus D.A."/>
            <person name="Nishimura M.T."/>
            <person name="Romanchuk A."/>
            <person name="Chang J.H."/>
            <person name="Mukhtar M.S."/>
            <person name="Cherkis K."/>
            <person name="Roach J."/>
            <person name="Grant S.R."/>
            <person name="Jones C.D."/>
            <person name="Dangl J.L."/>
        </authorList>
    </citation>
    <scope>NUCLEOTIDE SEQUENCE [LARGE SCALE GENOMIC DNA]</scope>
    <source>
        <strain evidence="1 2">M301315</strain>
    </source>
</reference>
<organism evidence="1 2">
    <name type="scientific">Pseudomonas amygdali pv. lachrymans str. M301315</name>
    <dbReference type="NCBI Taxonomy" id="629260"/>
    <lineage>
        <taxon>Bacteria</taxon>
        <taxon>Pseudomonadati</taxon>
        <taxon>Pseudomonadota</taxon>
        <taxon>Gammaproteobacteria</taxon>
        <taxon>Pseudomonadales</taxon>
        <taxon>Pseudomonadaceae</taxon>
        <taxon>Pseudomonas</taxon>
        <taxon>Pseudomonas amygdali</taxon>
    </lineage>
</organism>
<dbReference type="EMBL" id="CP031226">
    <property type="protein sequence ID" value="AXH59935.1"/>
    <property type="molecule type" value="Genomic_DNA"/>
</dbReference>
<dbReference type="GeneID" id="39474728"/>